<proteinExistence type="predicted"/>
<evidence type="ECO:0000313" key="3">
    <source>
        <dbReference type="Proteomes" id="UP000609531"/>
    </source>
</evidence>
<keyword evidence="1" id="KW-1133">Transmembrane helix</keyword>
<name>A0A934IRB9_9HYPH</name>
<protein>
    <submittedName>
        <fullName evidence="2">Uncharacterized protein</fullName>
    </submittedName>
</protein>
<dbReference type="Proteomes" id="UP000609531">
    <property type="component" value="Unassembled WGS sequence"/>
</dbReference>
<keyword evidence="3" id="KW-1185">Reference proteome</keyword>
<gene>
    <name evidence="2" type="ORF">JCR33_11050</name>
</gene>
<evidence type="ECO:0000313" key="2">
    <source>
        <dbReference type="EMBL" id="MBJ3776229.1"/>
    </source>
</evidence>
<dbReference type="EMBL" id="JAEKJA010000007">
    <property type="protein sequence ID" value="MBJ3776229.1"/>
    <property type="molecule type" value="Genomic_DNA"/>
</dbReference>
<feature type="transmembrane region" description="Helical" evidence="1">
    <location>
        <begin position="32"/>
        <end position="49"/>
    </location>
</feature>
<keyword evidence="1" id="KW-0472">Membrane</keyword>
<dbReference type="RefSeq" id="WP_198882104.1">
    <property type="nucleotide sequence ID" value="NZ_JAEKJA010000007.1"/>
</dbReference>
<evidence type="ECO:0000256" key="1">
    <source>
        <dbReference type="SAM" id="Phobius"/>
    </source>
</evidence>
<accession>A0A934IRB9</accession>
<feature type="transmembrane region" description="Helical" evidence="1">
    <location>
        <begin position="7"/>
        <end position="26"/>
    </location>
</feature>
<sequence>MTKLDWVLSFIALAGFIVFVGIISAFVMEPDLAIVIAISVALAVYDFWIRPLRTRRAAR</sequence>
<reference evidence="2" key="1">
    <citation type="submission" date="2020-12" db="EMBL/GenBank/DDBJ databases">
        <title>Bacterial taxonomy.</title>
        <authorList>
            <person name="Pan X."/>
        </authorList>
    </citation>
    <scope>NUCLEOTIDE SEQUENCE</scope>
    <source>
        <strain evidence="2">B2012</strain>
    </source>
</reference>
<organism evidence="2 3">
    <name type="scientific">Acuticoccus mangrovi</name>
    <dbReference type="NCBI Taxonomy" id="2796142"/>
    <lineage>
        <taxon>Bacteria</taxon>
        <taxon>Pseudomonadati</taxon>
        <taxon>Pseudomonadota</taxon>
        <taxon>Alphaproteobacteria</taxon>
        <taxon>Hyphomicrobiales</taxon>
        <taxon>Amorphaceae</taxon>
        <taxon>Acuticoccus</taxon>
    </lineage>
</organism>
<dbReference type="AlphaFoldDB" id="A0A934IRB9"/>
<comment type="caution">
    <text evidence="2">The sequence shown here is derived from an EMBL/GenBank/DDBJ whole genome shotgun (WGS) entry which is preliminary data.</text>
</comment>
<keyword evidence="1" id="KW-0812">Transmembrane</keyword>